<dbReference type="PANTHER" id="PTHR32322">
    <property type="entry name" value="INNER MEMBRANE TRANSPORTER"/>
    <property type="match status" value="1"/>
</dbReference>
<dbReference type="EMBL" id="VSSQ01067108">
    <property type="protein sequence ID" value="MPN19532.1"/>
    <property type="molecule type" value="Genomic_DNA"/>
</dbReference>
<keyword evidence="4 5" id="KW-0472">Membrane</keyword>
<name>A0A645G0R3_9ZZZZ</name>
<keyword evidence="3 5" id="KW-1133">Transmembrane helix</keyword>
<comment type="caution">
    <text evidence="7">The sequence shown here is derived from an EMBL/GenBank/DDBJ whole genome shotgun (WGS) entry which is preliminary data.</text>
</comment>
<dbReference type="InterPro" id="IPR050638">
    <property type="entry name" value="AA-Vitamin_Transporters"/>
</dbReference>
<dbReference type="InterPro" id="IPR037185">
    <property type="entry name" value="EmrE-like"/>
</dbReference>
<evidence type="ECO:0000256" key="3">
    <source>
        <dbReference type="ARBA" id="ARBA00022989"/>
    </source>
</evidence>
<dbReference type="AlphaFoldDB" id="A0A645G0R3"/>
<gene>
    <name evidence="7" type="ORF">SDC9_166903</name>
</gene>
<accession>A0A645G0R3</accession>
<dbReference type="PANTHER" id="PTHR32322:SF2">
    <property type="entry name" value="EAMA DOMAIN-CONTAINING PROTEIN"/>
    <property type="match status" value="1"/>
</dbReference>
<evidence type="ECO:0000256" key="2">
    <source>
        <dbReference type="ARBA" id="ARBA00022692"/>
    </source>
</evidence>
<keyword evidence="2 5" id="KW-0812">Transmembrane</keyword>
<evidence type="ECO:0000256" key="5">
    <source>
        <dbReference type="SAM" id="Phobius"/>
    </source>
</evidence>
<organism evidence="7">
    <name type="scientific">bioreactor metagenome</name>
    <dbReference type="NCBI Taxonomy" id="1076179"/>
    <lineage>
        <taxon>unclassified sequences</taxon>
        <taxon>metagenomes</taxon>
        <taxon>ecological metagenomes</taxon>
    </lineage>
</organism>
<evidence type="ECO:0000313" key="7">
    <source>
        <dbReference type="EMBL" id="MPN19532.1"/>
    </source>
</evidence>
<dbReference type="GO" id="GO:0016020">
    <property type="term" value="C:membrane"/>
    <property type="evidence" value="ECO:0007669"/>
    <property type="project" value="UniProtKB-SubCell"/>
</dbReference>
<sequence length="91" mass="10150">MAVLMAFLLCVVCTFMGHSIFNWSLKFLSPCMVSSYRLCGPVFSALLAFLFFGERLQPLQLLGGLLILLGSQVYTRSEEKINACNLEQIPV</sequence>
<proteinExistence type="predicted"/>
<comment type="subcellular location">
    <subcellularLocation>
        <location evidence="1">Membrane</location>
        <topology evidence="1">Multi-pass membrane protein</topology>
    </subcellularLocation>
</comment>
<dbReference type="Pfam" id="PF00892">
    <property type="entry name" value="EamA"/>
    <property type="match status" value="1"/>
</dbReference>
<evidence type="ECO:0000256" key="4">
    <source>
        <dbReference type="ARBA" id="ARBA00023136"/>
    </source>
</evidence>
<feature type="domain" description="EamA" evidence="6">
    <location>
        <begin position="4"/>
        <end position="71"/>
    </location>
</feature>
<evidence type="ECO:0000259" key="6">
    <source>
        <dbReference type="Pfam" id="PF00892"/>
    </source>
</evidence>
<evidence type="ECO:0000256" key="1">
    <source>
        <dbReference type="ARBA" id="ARBA00004141"/>
    </source>
</evidence>
<feature type="transmembrane region" description="Helical" evidence="5">
    <location>
        <begin position="33"/>
        <end position="52"/>
    </location>
</feature>
<dbReference type="Gene3D" id="1.10.3730.20">
    <property type="match status" value="1"/>
</dbReference>
<dbReference type="InterPro" id="IPR000620">
    <property type="entry name" value="EamA_dom"/>
</dbReference>
<reference evidence="7" key="1">
    <citation type="submission" date="2019-08" db="EMBL/GenBank/DDBJ databases">
        <authorList>
            <person name="Kucharzyk K."/>
            <person name="Murdoch R.W."/>
            <person name="Higgins S."/>
            <person name="Loffler F."/>
        </authorList>
    </citation>
    <scope>NUCLEOTIDE SEQUENCE</scope>
</reference>
<protein>
    <recommendedName>
        <fullName evidence="6">EamA domain-containing protein</fullName>
    </recommendedName>
</protein>
<dbReference type="SUPFAM" id="SSF103481">
    <property type="entry name" value="Multidrug resistance efflux transporter EmrE"/>
    <property type="match status" value="1"/>
</dbReference>